<accession>A0ABV9HT69</accession>
<dbReference type="EMBL" id="JBHSFV010000002">
    <property type="protein sequence ID" value="MFC4633144.1"/>
    <property type="molecule type" value="Genomic_DNA"/>
</dbReference>
<dbReference type="PROSITE" id="PS51257">
    <property type="entry name" value="PROKAR_LIPOPROTEIN"/>
    <property type="match status" value="1"/>
</dbReference>
<dbReference type="Proteomes" id="UP001596043">
    <property type="component" value="Unassembled WGS sequence"/>
</dbReference>
<evidence type="ECO:0000313" key="2">
    <source>
        <dbReference type="Proteomes" id="UP001596043"/>
    </source>
</evidence>
<name>A0ABV9HT69_9FLAO</name>
<protein>
    <recommendedName>
        <fullName evidence="3">Cardiolipin synthetase</fullName>
    </recommendedName>
</protein>
<reference evidence="2" key="1">
    <citation type="journal article" date="2019" name="Int. J. Syst. Evol. Microbiol.">
        <title>The Global Catalogue of Microorganisms (GCM) 10K type strain sequencing project: providing services to taxonomists for standard genome sequencing and annotation.</title>
        <authorList>
            <consortium name="The Broad Institute Genomics Platform"/>
            <consortium name="The Broad Institute Genome Sequencing Center for Infectious Disease"/>
            <person name="Wu L."/>
            <person name="Ma J."/>
        </authorList>
    </citation>
    <scope>NUCLEOTIDE SEQUENCE [LARGE SCALE GENOMIC DNA]</scope>
    <source>
        <strain evidence="2">YJ-61-S</strain>
    </source>
</reference>
<gene>
    <name evidence="1" type="ORF">ACFO3O_04455</name>
</gene>
<evidence type="ECO:0000313" key="1">
    <source>
        <dbReference type="EMBL" id="MFC4633144.1"/>
    </source>
</evidence>
<sequence>MRRILYGFIGSVLLLLTSCMSSDLVENWKNPEIDLFAAEKVLVLAMTNDVENRQRFEKKLVDELEKKGVNAVVSDQFFDKEYTQRPHTQEELDLLENAMLEEGFDAILVSKIIGAEDRKSLLQSYDGFDTLFNSFEEDYYTNQKIYAEDEYMDVYTVYHAESALYCICPTKERETIWKGSIDITQPESTRKAIKDYIKILLWVLEEQQLLIINDGKGI</sequence>
<comment type="caution">
    <text evidence="1">The sequence shown here is derived from an EMBL/GenBank/DDBJ whole genome shotgun (WGS) entry which is preliminary data.</text>
</comment>
<organism evidence="1 2">
    <name type="scientific">Dokdonia ponticola</name>
    <dbReference type="NCBI Taxonomy" id="2041041"/>
    <lineage>
        <taxon>Bacteria</taxon>
        <taxon>Pseudomonadati</taxon>
        <taxon>Bacteroidota</taxon>
        <taxon>Flavobacteriia</taxon>
        <taxon>Flavobacteriales</taxon>
        <taxon>Flavobacteriaceae</taxon>
        <taxon>Dokdonia</taxon>
    </lineage>
</organism>
<keyword evidence="2" id="KW-1185">Reference proteome</keyword>
<evidence type="ECO:0008006" key="3">
    <source>
        <dbReference type="Google" id="ProtNLM"/>
    </source>
</evidence>
<proteinExistence type="predicted"/>
<dbReference type="RefSeq" id="WP_379977337.1">
    <property type="nucleotide sequence ID" value="NZ_JBHSFV010000002.1"/>
</dbReference>